<gene>
    <name evidence="3" type="ORF">B4U80_11730</name>
</gene>
<dbReference type="PANTHER" id="PTHR11786:SF0">
    <property type="entry name" value="ARYLAMINE N-ACETYLTRANSFERASE 4-RELATED"/>
    <property type="match status" value="1"/>
</dbReference>
<protein>
    <recommendedName>
        <fullName evidence="2">arylamine N-acetyltransferase</fullName>
        <ecNumber evidence="2">2.3.1.5</ecNumber>
    </recommendedName>
</protein>
<dbReference type="STRING" id="299467.A0A443S365"/>
<dbReference type="OrthoDB" id="10260017at2759"/>
<dbReference type="Gene3D" id="3.30.2140.20">
    <property type="match status" value="1"/>
</dbReference>
<comment type="similarity">
    <text evidence="1">Belongs to the arylamine N-acetyltransferase family.</text>
</comment>
<dbReference type="PANTHER" id="PTHR11786">
    <property type="entry name" value="N-HYDROXYARYLAMINE O-ACETYLTRANSFERASE"/>
    <property type="match status" value="1"/>
</dbReference>
<evidence type="ECO:0000313" key="4">
    <source>
        <dbReference type="Proteomes" id="UP000288716"/>
    </source>
</evidence>
<proteinExistence type="inferred from homology"/>
<dbReference type="EC" id="2.3.1.5" evidence="2"/>
<evidence type="ECO:0000256" key="2">
    <source>
        <dbReference type="ARBA" id="ARBA00012701"/>
    </source>
</evidence>
<feature type="non-terminal residue" evidence="3">
    <location>
        <position position="1"/>
    </location>
</feature>
<dbReference type="AlphaFoldDB" id="A0A443S365"/>
<dbReference type="VEuPathDB" id="VectorBase:LDEU010075"/>
<dbReference type="EMBL" id="NCKV01010204">
    <property type="protein sequence ID" value="RWS21965.1"/>
    <property type="molecule type" value="Genomic_DNA"/>
</dbReference>
<keyword evidence="4" id="KW-1185">Reference proteome</keyword>
<accession>A0A443S365</accession>
<dbReference type="InterPro" id="IPR053710">
    <property type="entry name" value="Arylamine_NAT_domain_sf"/>
</dbReference>
<evidence type="ECO:0000313" key="3">
    <source>
        <dbReference type="EMBL" id="RWS21965.1"/>
    </source>
</evidence>
<evidence type="ECO:0000256" key="1">
    <source>
        <dbReference type="ARBA" id="ARBA00006547"/>
    </source>
</evidence>
<dbReference type="Proteomes" id="UP000288716">
    <property type="component" value="Unassembled WGS sequence"/>
</dbReference>
<organism evidence="3 4">
    <name type="scientific">Leptotrombidium deliense</name>
    <dbReference type="NCBI Taxonomy" id="299467"/>
    <lineage>
        <taxon>Eukaryota</taxon>
        <taxon>Metazoa</taxon>
        <taxon>Ecdysozoa</taxon>
        <taxon>Arthropoda</taxon>
        <taxon>Chelicerata</taxon>
        <taxon>Arachnida</taxon>
        <taxon>Acari</taxon>
        <taxon>Acariformes</taxon>
        <taxon>Trombidiformes</taxon>
        <taxon>Prostigmata</taxon>
        <taxon>Anystina</taxon>
        <taxon>Parasitengona</taxon>
        <taxon>Trombiculoidea</taxon>
        <taxon>Trombiculidae</taxon>
        <taxon>Leptotrombidium</taxon>
    </lineage>
</organism>
<dbReference type="InterPro" id="IPR038765">
    <property type="entry name" value="Papain-like_cys_pep_sf"/>
</dbReference>
<dbReference type="GO" id="GO:0004060">
    <property type="term" value="F:arylamine N-acetyltransferase activity"/>
    <property type="evidence" value="ECO:0007669"/>
    <property type="project" value="UniProtKB-EC"/>
</dbReference>
<dbReference type="Pfam" id="PF00797">
    <property type="entry name" value="Acetyltransf_2"/>
    <property type="match status" value="1"/>
</dbReference>
<reference evidence="3 4" key="1">
    <citation type="journal article" date="2018" name="Gigascience">
        <title>Genomes of trombidid mites reveal novel predicted allergens and laterally-transferred genes associated with secondary metabolism.</title>
        <authorList>
            <person name="Dong X."/>
            <person name="Chaisiri K."/>
            <person name="Xia D."/>
            <person name="Armstrong S.D."/>
            <person name="Fang Y."/>
            <person name="Donnelly M.J."/>
            <person name="Kadowaki T."/>
            <person name="McGarry J.W."/>
            <person name="Darby A.C."/>
            <person name="Makepeace B.L."/>
        </authorList>
    </citation>
    <scope>NUCLEOTIDE SEQUENCE [LARGE SCALE GENOMIC DNA]</scope>
    <source>
        <strain evidence="3">UoL-UT</strain>
    </source>
</reference>
<comment type="caution">
    <text evidence="3">The sequence shown here is derived from an EMBL/GenBank/DDBJ whole genome shotgun (WGS) entry which is preliminary data.</text>
</comment>
<keyword evidence="3" id="KW-0808">Transferase</keyword>
<dbReference type="InterPro" id="IPR001447">
    <property type="entry name" value="Arylamine_N-AcTrfase"/>
</dbReference>
<sequence length="185" mass="21315">LLSLNFDVIFIAAPHVKRRGDMKVDHAACIVTIDDSQYYVDVADGLYSSRIPVNLNGDVVNDVNFSYKITNDGHKYTLEVKENGEWMNRNTFNLKPETIHYFKNEFDGSATDFFIKENIFLVNTTTVEKRILLGKHFICINETGVMQTKNIDENCLEEIVRKHFDVAENFVPSQFPKILPRAKLH</sequence>
<name>A0A443S365_9ACAR</name>
<dbReference type="SUPFAM" id="SSF54001">
    <property type="entry name" value="Cysteine proteinases"/>
    <property type="match status" value="1"/>
</dbReference>